<protein>
    <submittedName>
        <fullName evidence="2">Uncharacterized protein</fullName>
    </submittedName>
</protein>
<evidence type="ECO:0000313" key="3">
    <source>
        <dbReference type="Proteomes" id="UP000009045"/>
    </source>
</evidence>
<gene>
    <name evidence="2" type="ordered locus">SM11_chr2676</name>
</gene>
<dbReference type="PATRIC" id="fig|707241.3.peg.2796"/>
<sequence length="318" mass="35452">MNCCTFSSLANDNSSAERLAPEGESEWDFPFSERKEAAMATAHKLERLTKWASRPEWHEAMENLLDSHVFLVTGRYDLDLDELADIIGETAVMNLWACTFEDMLSRDFDGRNLAEDYLKRRGWKESASNRAYIKALSDARMSLYEVSGIKRGQGFFARDLMRGGEPVWVNEGLRTHDLAEGDRLAARIVEVNGRAELGLATLWFSLVASEEVIETFEELKNLSRKEMAGMMTGLVEALEAEGGMADAVDGISLEEFKQAIAGDAGDASDEPMGIEAILASSPEQFTNIWLEHMLDRLLGPPSGLEDDADEPEEIDDRK</sequence>
<dbReference type="KEGG" id="smx:SM11_chr2676"/>
<dbReference type="Proteomes" id="UP000009045">
    <property type="component" value="Chromosome"/>
</dbReference>
<accession>F7X684</accession>
<feature type="region of interest" description="Disordered" evidence="1">
    <location>
        <begin position="299"/>
        <end position="318"/>
    </location>
</feature>
<organism evidence="2 3">
    <name type="scientific">Sinorhizobium meliloti (strain SM11)</name>
    <dbReference type="NCBI Taxonomy" id="707241"/>
    <lineage>
        <taxon>Bacteria</taxon>
        <taxon>Pseudomonadati</taxon>
        <taxon>Pseudomonadota</taxon>
        <taxon>Alphaproteobacteria</taxon>
        <taxon>Hyphomicrobiales</taxon>
        <taxon>Rhizobiaceae</taxon>
        <taxon>Sinorhizobium/Ensifer group</taxon>
        <taxon>Sinorhizobium</taxon>
    </lineage>
</organism>
<evidence type="ECO:0000313" key="2">
    <source>
        <dbReference type="EMBL" id="AEH79929.1"/>
    </source>
</evidence>
<reference evidence="2 3" key="1">
    <citation type="journal article" date="2011" name="J. Biotechnol.">
        <title>The complete genome sequence of the dominant Sinorhizobium meliloti field isolate SM11 extends the S. meliloti pan-genome.</title>
        <authorList>
            <person name="Schneiker-Bekel S."/>
            <person name="Wibberg D."/>
            <person name="Bekel T."/>
            <person name="Blom J."/>
            <person name="Linke B."/>
            <person name="Neuweger H."/>
            <person name="Stiens M."/>
            <person name="Vorholter F.J."/>
            <person name="Weidner S."/>
            <person name="Goesmann A."/>
            <person name="Puhler A."/>
            <person name="Schluter A."/>
        </authorList>
    </citation>
    <scope>NUCLEOTIDE SEQUENCE [LARGE SCALE GENOMIC DNA]</scope>
    <source>
        <strain evidence="2 3">SM11</strain>
    </source>
</reference>
<name>F7X684_SINMM</name>
<evidence type="ECO:0000256" key="1">
    <source>
        <dbReference type="SAM" id="MobiDB-lite"/>
    </source>
</evidence>
<dbReference type="HOGENOM" id="CLU_993475_0_0_5"/>
<dbReference type="EMBL" id="CP001830">
    <property type="protein sequence ID" value="AEH79929.1"/>
    <property type="molecule type" value="Genomic_DNA"/>
</dbReference>
<feature type="compositionally biased region" description="Acidic residues" evidence="1">
    <location>
        <begin position="304"/>
        <end position="318"/>
    </location>
</feature>
<proteinExistence type="predicted"/>
<dbReference type="AlphaFoldDB" id="F7X684"/>